<dbReference type="Proteomes" id="UP001165080">
    <property type="component" value="Unassembled WGS sequence"/>
</dbReference>
<protein>
    <submittedName>
        <fullName evidence="2">Uncharacterized protein</fullName>
    </submittedName>
</protein>
<dbReference type="EMBL" id="BRXU01000001">
    <property type="protein sequence ID" value="GLC47624.1"/>
    <property type="molecule type" value="Genomic_DNA"/>
</dbReference>
<organism evidence="2 3">
    <name type="scientific">Pleodorina starrii</name>
    <dbReference type="NCBI Taxonomy" id="330485"/>
    <lineage>
        <taxon>Eukaryota</taxon>
        <taxon>Viridiplantae</taxon>
        <taxon>Chlorophyta</taxon>
        <taxon>core chlorophytes</taxon>
        <taxon>Chlorophyceae</taxon>
        <taxon>CS clade</taxon>
        <taxon>Chlamydomonadales</taxon>
        <taxon>Volvocaceae</taxon>
        <taxon>Pleodorina</taxon>
    </lineage>
</organism>
<feature type="region of interest" description="Disordered" evidence="1">
    <location>
        <begin position="104"/>
        <end position="163"/>
    </location>
</feature>
<name>A0A9W6EWI6_9CHLO</name>
<accession>A0A9W6EWI6</accession>
<feature type="region of interest" description="Disordered" evidence="1">
    <location>
        <begin position="230"/>
        <end position="252"/>
    </location>
</feature>
<comment type="caution">
    <text evidence="2">The sequence shown here is derived from an EMBL/GenBank/DDBJ whole genome shotgun (WGS) entry which is preliminary data.</text>
</comment>
<sequence length="347" mass="35825">MTTGVSNNYKLQNWSWMTPFSPPKGGPVLPPPRPAASCEPPASCFMPATQFHDSLVSSEDDHWDSDWNSWCSRSASSSSSDTPWLDAQAVSPISPPPVLPLGAGFAAASSGSDDAAAEDPTAAAPAPPGDGCLGDSPASTAPEALQPTAATSEPCSDASASPPLPMRQLAVSVMDAEAAAVEEFQAADTASSLSSPVGSDCRAATTPYEYSIDDSGRSCSMSVLSWDAQSSPSIAGGSGGGDPDRQHEEEEEPCWAGLEGTAWLEFEDCEGLRVVECDVWERELEAMLEAAAAAERVGGASLALGRGPAHAEPADVLPAAPCDLAWLVHAVVSEALFEPFLDGSDDE</sequence>
<reference evidence="2 3" key="1">
    <citation type="journal article" date="2023" name="Commun. Biol.">
        <title>Reorganization of the ancestral sex-determining regions during the evolution of trioecy in Pleodorina starrii.</title>
        <authorList>
            <person name="Takahashi K."/>
            <person name="Suzuki S."/>
            <person name="Kawai-Toyooka H."/>
            <person name="Yamamoto K."/>
            <person name="Hamaji T."/>
            <person name="Ootsuki R."/>
            <person name="Yamaguchi H."/>
            <person name="Kawachi M."/>
            <person name="Higashiyama T."/>
            <person name="Nozaki H."/>
        </authorList>
    </citation>
    <scope>NUCLEOTIDE SEQUENCE [LARGE SCALE GENOMIC DNA]</scope>
    <source>
        <strain evidence="2 3">NIES-4479</strain>
    </source>
</reference>
<proteinExistence type="predicted"/>
<evidence type="ECO:0000313" key="3">
    <source>
        <dbReference type="Proteomes" id="UP001165080"/>
    </source>
</evidence>
<feature type="compositionally biased region" description="Low complexity" evidence="1">
    <location>
        <begin position="104"/>
        <end position="124"/>
    </location>
</feature>
<keyword evidence="3" id="KW-1185">Reference proteome</keyword>
<gene>
    <name evidence="2" type="primary">PLEST010197</name>
    <name evidence="2" type="ORF">PLESTB_000008300</name>
</gene>
<evidence type="ECO:0000256" key="1">
    <source>
        <dbReference type="SAM" id="MobiDB-lite"/>
    </source>
</evidence>
<evidence type="ECO:0000313" key="2">
    <source>
        <dbReference type="EMBL" id="GLC47624.1"/>
    </source>
</evidence>
<dbReference type="AlphaFoldDB" id="A0A9W6EWI6"/>